<comment type="function">
    <text evidence="3">Specifically acetylates 'Lys-40' in alpha-tubulin on the lumenal side of microtubules. Promotes microtubule destabilization and accelerates microtubule dynamics; this activity may be independent of acetylation activity. Acetylates alpha-tubulin with a slow enzymatic rate, due to a catalytic site that is not optimized for acetyl transfer. Enters the microtubule through each end and diffuses quickly throughout the lumen of microtubules. Acetylates only long/old microtubules because of its slow acetylation rate since it does not have time to act on dynamically unstable microtubules before the enzyme is released.</text>
</comment>
<reference evidence="6 7" key="1">
    <citation type="submission" date="2019-03" db="EMBL/GenBank/DDBJ databases">
        <title>Single cell metagenomics reveals metabolic interactions within the superorganism composed of flagellate Streblomastix strix and complex community of Bacteroidetes bacteria on its surface.</title>
        <authorList>
            <person name="Treitli S.C."/>
            <person name="Kolisko M."/>
            <person name="Husnik F."/>
            <person name="Keeling P."/>
            <person name="Hampl V."/>
        </authorList>
    </citation>
    <scope>NUCLEOTIDE SEQUENCE [LARGE SCALE GENOMIC DNA]</scope>
    <source>
        <strain evidence="6">ST1C</strain>
    </source>
</reference>
<sequence>MQFEFALQPLFQGQIITVWDRARLQGLSTLLRAQIGEIIDKMGASSAKAQNLPAIITTLSRIITSDHRLYIYTEDALVKGILKMGRKKLFHRDMIGGIAEINPYCCLDFYVHESCQREGIGRRLFEESFKLDKIPPHKIGYDRPSPKLISFLRKHFNLSKFVPQTNNFVVFDAYFEPGWKEDEKKGGFGSKRLTQEVRFTSSESLQQTSSNSESKVTSHNGEQQKTPGKEQGRSSASYLASPFAVDPTLDNPFNSNTNSFDIGGGKIVTNSCQEKEW</sequence>
<gene>
    <name evidence="6" type="ORF">EZS28_034418</name>
</gene>
<feature type="compositionally biased region" description="Low complexity" evidence="4">
    <location>
        <begin position="200"/>
        <end position="214"/>
    </location>
</feature>
<evidence type="ECO:0000313" key="6">
    <source>
        <dbReference type="EMBL" id="KAA6370056.1"/>
    </source>
</evidence>
<evidence type="ECO:0000256" key="2">
    <source>
        <dbReference type="ARBA" id="ARBA00023315"/>
    </source>
</evidence>
<dbReference type="AlphaFoldDB" id="A0A5J4UGX3"/>
<dbReference type="CDD" id="cd04301">
    <property type="entry name" value="NAT_SF"/>
    <property type="match status" value="1"/>
</dbReference>
<evidence type="ECO:0000256" key="4">
    <source>
        <dbReference type="SAM" id="MobiDB-lite"/>
    </source>
</evidence>
<keyword evidence="1 3" id="KW-0808">Transferase</keyword>
<dbReference type="Proteomes" id="UP000324800">
    <property type="component" value="Unassembled WGS sequence"/>
</dbReference>
<dbReference type="GO" id="GO:0005874">
    <property type="term" value="C:microtubule"/>
    <property type="evidence" value="ECO:0007669"/>
    <property type="project" value="InterPro"/>
</dbReference>
<name>A0A5J4UGX3_9EUKA</name>
<dbReference type="PROSITE" id="PS51730">
    <property type="entry name" value="GNAT_ATAT"/>
    <property type="match status" value="1"/>
</dbReference>
<organism evidence="6 7">
    <name type="scientific">Streblomastix strix</name>
    <dbReference type="NCBI Taxonomy" id="222440"/>
    <lineage>
        <taxon>Eukaryota</taxon>
        <taxon>Metamonada</taxon>
        <taxon>Preaxostyla</taxon>
        <taxon>Oxymonadida</taxon>
        <taxon>Streblomastigidae</taxon>
        <taxon>Streblomastix</taxon>
    </lineage>
</organism>
<feature type="domain" description="N-acetyltransferase" evidence="5">
    <location>
        <begin position="1"/>
        <end position="175"/>
    </location>
</feature>
<dbReference type="OrthoDB" id="447510at2759"/>
<dbReference type="HAMAP" id="MF_03130">
    <property type="entry name" value="mec17"/>
    <property type="match status" value="1"/>
</dbReference>
<proteinExistence type="inferred from homology"/>
<dbReference type="InterPro" id="IPR038746">
    <property type="entry name" value="Atat"/>
</dbReference>
<comment type="similarity">
    <text evidence="3">Belongs to the acetyltransferase ATAT1 family.</text>
</comment>
<protein>
    <recommendedName>
        <fullName evidence="3">Alpha-tubulin N-acetyltransferase</fullName>
        <shortName evidence="3">Alpha-TAT</shortName>
        <shortName evidence="3">TAT</shortName>
        <ecNumber evidence="3">2.3.1.108</ecNumber>
    </recommendedName>
    <alternativeName>
        <fullName evidence="3">Acetyltransferase mec-17 homolog</fullName>
    </alternativeName>
</protein>
<accession>A0A5J4UGX3</accession>
<dbReference type="EMBL" id="SNRW01015767">
    <property type="protein sequence ID" value="KAA6370056.1"/>
    <property type="molecule type" value="Genomic_DNA"/>
</dbReference>
<feature type="compositionally biased region" description="Polar residues" evidence="4">
    <location>
        <begin position="215"/>
        <end position="226"/>
    </location>
</feature>
<feature type="region of interest" description="Disordered" evidence="4">
    <location>
        <begin position="199"/>
        <end position="266"/>
    </location>
</feature>
<evidence type="ECO:0000259" key="5">
    <source>
        <dbReference type="PROSITE" id="PS51730"/>
    </source>
</evidence>
<feature type="compositionally biased region" description="Polar residues" evidence="4">
    <location>
        <begin position="251"/>
        <end position="260"/>
    </location>
</feature>
<keyword evidence="2 3" id="KW-0012">Acyltransferase</keyword>
<feature type="binding site" evidence="3">
    <location>
        <begin position="109"/>
        <end position="122"/>
    </location>
    <ligand>
        <name>acetyl-CoA</name>
        <dbReference type="ChEBI" id="CHEBI:57288"/>
    </ligand>
</feature>
<dbReference type="Gene3D" id="3.40.630.30">
    <property type="match status" value="1"/>
</dbReference>
<dbReference type="PANTHER" id="PTHR12327">
    <property type="entry name" value="ALPHA-TUBULIN N-ACETYLTRANSFERASE 1"/>
    <property type="match status" value="1"/>
</dbReference>
<dbReference type="PANTHER" id="PTHR12327:SF0">
    <property type="entry name" value="ALPHA-TUBULIN N-ACETYLTRANSFERASE 1"/>
    <property type="match status" value="1"/>
</dbReference>
<comment type="catalytic activity">
    <reaction evidence="3">
        <text>L-lysyl-[alpha-tubulin] + acetyl-CoA = N(6)-acetyl-L-lysyl-[alpha-tubulin] + CoA + H(+)</text>
        <dbReference type="Rhea" id="RHEA:15277"/>
        <dbReference type="Rhea" id="RHEA-COMP:11278"/>
        <dbReference type="Rhea" id="RHEA-COMP:11279"/>
        <dbReference type="ChEBI" id="CHEBI:15378"/>
        <dbReference type="ChEBI" id="CHEBI:29969"/>
        <dbReference type="ChEBI" id="CHEBI:57287"/>
        <dbReference type="ChEBI" id="CHEBI:57288"/>
        <dbReference type="ChEBI" id="CHEBI:61930"/>
        <dbReference type="EC" id="2.3.1.108"/>
    </reaction>
</comment>
<feature type="site" description="Crucial for catalytic activity" evidence="3">
    <location>
        <position position="50"/>
    </location>
</feature>
<evidence type="ECO:0000256" key="1">
    <source>
        <dbReference type="ARBA" id="ARBA00022679"/>
    </source>
</evidence>
<evidence type="ECO:0000313" key="7">
    <source>
        <dbReference type="Proteomes" id="UP000324800"/>
    </source>
</evidence>
<dbReference type="EC" id="2.3.1.108" evidence="3"/>
<feature type="binding site" evidence="3">
    <location>
        <begin position="145"/>
        <end position="154"/>
    </location>
    <ligand>
        <name>acetyl-CoA</name>
        <dbReference type="ChEBI" id="CHEBI:57288"/>
    </ligand>
</feature>
<comment type="caution">
    <text evidence="6">The sequence shown here is derived from an EMBL/GenBank/DDBJ whole genome shotgun (WGS) entry which is preliminary data.</text>
</comment>
<evidence type="ECO:0000256" key="3">
    <source>
        <dbReference type="HAMAP-Rule" id="MF_03130"/>
    </source>
</evidence>
<dbReference type="GO" id="GO:0019799">
    <property type="term" value="F:tubulin N-acetyltransferase activity"/>
    <property type="evidence" value="ECO:0007669"/>
    <property type="project" value="UniProtKB-UniRule"/>
</dbReference>
<dbReference type="GO" id="GO:0070507">
    <property type="term" value="P:regulation of microtubule cytoskeleton organization"/>
    <property type="evidence" value="ECO:0007669"/>
    <property type="project" value="UniProtKB-UniRule"/>
</dbReference>
<dbReference type="InterPro" id="IPR007965">
    <property type="entry name" value="GNAT_ATAT"/>
</dbReference>
<dbReference type="Pfam" id="PF05301">
    <property type="entry name" value="Acetyltransf_16"/>
    <property type="match status" value="1"/>
</dbReference>